<feature type="transmembrane region" description="Helical" evidence="1">
    <location>
        <begin position="147"/>
        <end position="166"/>
    </location>
</feature>
<feature type="transmembrane region" description="Helical" evidence="1">
    <location>
        <begin position="301"/>
        <end position="319"/>
    </location>
</feature>
<protein>
    <submittedName>
        <fullName evidence="2">Uncharacterized protein</fullName>
    </submittedName>
</protein>
<evidence type="ECO:0000313" key="2">
    <source>
        <dbReference type="EMBL" id="HJA03768.1"/>
    </source>
</evidence>
<dbReference type="EMBL" id="DXAM01000040">
    <property type="protein sequence ID" value="HJA03768.1"/>
    <property type="molecule type" value="Genomic_DNA"/>
</dbReference>
<sequence>MTERIWPERDLSWQAAYLWAVTRPEVSSEAIAARLDELRDAVLEAGVPAEELFGDPAALAADDAAELGSEEEAVRSSFGSGAKHTLLLIGVILLVPVIPLLIVLLISTGWEIDLTARALAFSGCLALLLASCAVIRALHDAGRPKGVVAMIAVAALLLVAAVAVAMTTDSLPLLAHDVPTLLVGLGAAVPGAALLLISSLLPDAPLREEWSDEQWTRRFRAALLSRGLSRHQAAERVRELQTDRGATAGSAFEEYGHPVAFARRLTEHAPDAKKRRWMAGGAAELLVPALMLVIGATSTDFWWWVRVLMVGIGAAWLVLNARSVWGSRPWKAAE</sequence>
<feature type="transmembrane region" description="Helical" evidence="1">
    <location>
        <begin position="277"/>
        <end position="295"/>
    </location>
</feature>
<organism evidence="2 3">
    <name type="scientific">Candidatus Microbacterium stercoravium</name>
    <dbReference type="NCBI Taxonomy" id="2838697"/>
    <lineage>
        <taxon>Bacteria</taxon>
        <taxon>Bacillati</taxon>
        <taxon>Actinomycetota</taxon>
        <taxon>Actinomycetes</taxon>
        <taxon>Micrococcales</taxon>
        <taxon>Microbacteriaceae</taxon>
        <taxon>Microbacterium</taxon>
    </lineage>
</organism>
<feature type="transmembrane region" description="Helical" evidence="1">
    <location>
        <begin position="85"/>
        <end position="106"/>
    </location>
</feature>
<comment type="caution">
    <text evidence="2">The sequence shown here is derived from an EMBL/GenBank/DDBJ whole genome shotgun (WGS) entry which is preliminary data.</text>
</comment>
<keyword evidence="1" id="KW-1133">Transmembrane helix</keyword>
<feature type="transmembrane region" description="Helical" evidence="1">
    <location>
        <begin position="178"/>
        <end position="201"/>
    </location>
</feature>
<name>A0A9D2KHZ5_9MICO</name>
<reference evidence="2" key="1">
    <citation type="journal article" date="2021" name="PeerJ">
        <title>Extensive microbial diversity within the chicken gut microbiome revealed by metagenomics and culture.</title>
        <authorList>
            <person name="Gilroy R."/>
            <person name="Ravi A."/>
            <person name="Getino M."/>
            <person name="Pursley I."/>
            <person name="Horton D.L."/>
            <person name="Alikhan N.F."/>
            <person name="Baker D."/>
            <person name="Gharbi K."/>
            <person name="Hall N."/>
            <person name="Watson M."/>
            <person name="Adriaenssens E.M."/>
            <person name="Foster-Nyarko E."/>
            <person name="Jarju S."/>
            <person name="Secka A."/>
            <person name="Antonio M."/>
            <person name="Oren A."/>
            <person name="Chaudhuri R.R."/>
            <person name="La Ragione R."/>
            <person name="Hildebrand F."/>
            <person name="Pallen M.J."/>
        </authorList>
    </citation>
    <scope>NUCLEOTIDE SEQUENCE</scope>
    <source>
        <strain evidence="2">ChiHjej8B7-3636</strain>
    </source>
</reference>
<evidence type="ECO:0000313" key="3">
    <source>
        <dbReference type="Proteomes" id="UP000824220"/>
    </source>
</evidence>
<gene>
    <name evidence="2" type="ORF">H9800_02775</name>
</gene>
<reference evidence="2" key="2">
    <citation type="submission" date="2021-04" db="EMBL/GenBank/DDBJ databases">
        <authorList>
            <person name="Gilroy R."/>
        </authorList>
    </citation>
    <scope>NUCLEOTIDE SEQUENCE</scope>
    <source>
        <strain evidence="2">ChiHjej8B7-3636</strain>
    </source>
</reference>
<keyword evidence="1" id="KW-0812">Transmembrane</keyword>
<accession>A0A9D2KHZ5</accession>
<proteinExistence type="predicted"/>
<feature type="transmembrane region" description="Helical" evidence="1">
    <location>
        <begin position="118"/>
        <end position="135"/>
    </location>
</feature>
<dbReference type="AlphaFoldDB" id="A0A9D2KHZ5"/>
<evidence type="ECO:0000256" key="1">
    <source>
        <dbReference type="SAM" id="Phobius"/>
    </source>
</evidence>
<dbReference type="Proteomes" id="UP000824220">
    <property type="component" value="Unassembled WGS sequence"/>
</dbReference>
<keyword evidence="1" id="KW-0472">Membrane</keyword>